<gene>
    <name evidence="5" type="ORF">TCAL_12085</name>
</gene>
<dbReference type="STRING" id="6832.A0A553NR43"/>
<evidence type="ECO:0000313" key="5">
    <source>
        <dbReference type="EMBL" id="TRY67896.1"/>
    </source>
</evidence>
<comment type="similarity">
    <text evidence="1">Belongs to the methyltransferase superfamily.</text>
</comment>
<dbReference type="InterPro" id="IPR051419">
    <property type="entry name" value="Lys/N-term_MeTrsfase_sf"/>
</dbReference>
<keyword evidence="2" id="KW-0489">Methyltransferase</keyword>
<dbReference type="PANTHER" id="PTHR12176:SF80">
    <property type="entry name" value="EEF1A LYSINE METHYLTRANSFERASE 4"/>
    <property type="match status" value="1"/>
</dbReference>
<dbReference type="OMA" id="HWAVMDA"/>
<sequence>MSDNAKKYSDVNYWNKRYESEDHFEWLGVGHEPLLDEMEHILSSFPRDTPVLILGCGNSRLSVDLLHRGFTDILSTDYSRICIQNQRAQFAHEPGLKWDVMDMTRIPLPDQSFSIVIEKATIDGFLAHEPSPWRVGVEAKELLDASLREISRILKPHGRFLSVTFRQPHFRLPLMARMDLKWNVSFHEVLSPNSFHFYIYQMTKDQPLDLSGLEHFLRLGDASQNDNDYQRVASSDSEDEDFVMSISSNILT</sequence>
<evidence type="ECO:0000256" key="1">
    <source>
        <dbReference type="ARBA" id="ARBA00008361"/>
    </source>
</evidence>
<dbReference type="CDD" id="cd02440">
    <property type="entry name" value="AdoMet_MTases"/>
    <property type="match status" value="1"/>
</dbReference>
<dbReference type="InterPro" id="IPR025714">
    <property type="entry name" value="Methyltranfer_dom"/>
</dbReference>
<evidence type="ECO:0000313" key="6">
    <source>
        <dbReference type="Proteomes" id="UP000318571"/>
    </source>
</evidence>
<dbReference type="SUPFAM" id="SSF53335">
    <property type="entry name" value="S-adenosyl-L-methionine-dependent methyltransferases"/>
    <property type="match status" value="1"/>
</dbReference>
<keyword evidence="6" id="KW-1185">Reference proteome</keyword>
<feature type="domain" description="Methyltransferase" evidence="4">
    <location>
        <begin position="48"/>
        <end position="166"/>
    </location>
</feature>
<evidence type="ECO:0000259" key="4">
    <source>
        <dbReference type="Pfam" id="PF13847"/>
    </source>
</evidence>
<reference evidence="5 6" key="1">
    <citation type="journal article" date="2018" name="Nat. Ecol. Evol.">
        <title>Genomic signatures of mitonuclear coevolution across populations of Tigriopus californicus.</title>
        <authorList>
            <person name="Barreto F.S."/>
            <person name="Watson E.T."/>
            <person name="Lima T.G."/>
            <person name="Willett C.S."/>
            <person name="Edmands S."/>
            <person name="Li W."/>
            <person name="Burton R.S."/>
        </authorList>
    </citation>
    <scope>NUCLEOTIDE SEQUENCE [LARGE SCALE GENOMIC DNA]</scope>
    <source>
        <strain evidence="5 6">San Diego</strain>
    </source>
</reference>
<dbReference type="PANTHER" id="PTHR12176">
    <property type="entry name" value="SAM-DEPENDENT METHYLTRANSFERASE SUPERFAMILY PROTEIN"/>
    <property type="match status" value="1"/>
</dbReference>
<accession>A0A553NR43</accession>
<organism evidence="5 6">
    <name type="scientific">Tigriopus californicus</name>
    <name type="common">Marine copepod</name>
    <dbReference type="NCBI Taxonomy" id="6832"/>
    <lineage>
        <taxon>Eukaryota</taxon>
        <taxon>Metazoa</taxon>
        <taxon>Ecdysozoa</taxon>
        <taxon>Arthropoda</taxon>
        <taxon>Crustacea</taxon>
        <taxon>Multicrustacea</taxon>
        <taxon>Hexanauplia</taxon>
        <taxon>Copepoda</taxon>
        <taxon>Harpacticoida</taxon>
        <taxon>Harpacticidae</taxon>
        <taxon>Tigriopus</taxon>
    </lineage>
</organism>
<protein>
    <recommendedName>
        <fullName evidence="4">Methyltransferase domain-containing protein</fullName>
    </recommendedName>
</protein>
<dbReference type="GO" id="GO:0008757">
    <property type="term" value="F:S-adenosylmethionine-dependent methyltransferase activity"/>
    <property type="evidence" value="ECO:0007669"/>
    <property type="project" value="InterPro"/>
</dbReference>
<dbReference type="InterPro" id="IPR029063">
    <property type="entry name" value="SAM-dependent_MTases_sf"/>
</dbReference>
<dbReference type="GO" id="GO:0032259">
    <property type="term" value="P:methylation"/>
    <property type="evidence" value="ECO:0007669"/>
    <property type="project" value="UniProtKB-KW"/>
</dbReference>
<dbReference type="Pfam" id="PF13847">
    <property type="entry name" value="Methyltransf_31"/>
    <property type="match status" value="1"/>
</dbReference>
<evidence type="ECO:0000256" key="3">
    <source>
        <dbReference type="ARBA" id="ARBA00022679"/>
    </source>
</evidence>
<dbReference type="EMBL" id="VCGU01000011">
    <property type="protein sequence ID" value="TRY67896.1"/>
    <property type="molecule type" value="Genomic_DNA"/>
</dbReference>
<dbReference type="Gene3D" id="3.40.50.150">
    <property type="entry name" value="Vaccinia Virus protein VP39"/>
    <property type="match status" value="1"/>
</dbReference>
<comment type="caution">
    <text evidence="5">The sequence shown here is derived from an EMBL/GenBank/DDBJ whole genome shotgun (WGS) entry which is preliminary data.</text>
</comment>
<proteinExistence type="inferred from homology"/>
<keyword evidence="3" id="KW-0808">Transferase</keyword>
<dbReference type="OrthoDB" id="411785at2759"/>
<name>A0A553NR43_TIGCA</name>
<evidence type="ECO:0000256" key="2">
    <source>
        <dbReference type="ARBA" id="ARBA00022603"/>
    </source>
</evidence>
<dbReference type="AlphaFoldDB" id="A0A553NR43"/>
<dbReference type="Proteomes" id="UP000318571">
    <property type="component" value="Chromosome 4"/>
</dbReference>